<proteinExistence type="predicted"/>
<evidence type="ECO:0000313" key="2">
    <source>
        <dbReference type="EMBL" id="CAG8643850.1"/>
    </source>
</evidence>
<dbReference type="AlphaFoldDB" id="A0A9N9DKC7"/>
<keyword evidence="3" id="KW-1185">Reference proteome</keyword>
<protein>
    <submittedName>
        <fullName evidence="2">4485_t:CDS:1</fullName>
    </submittedName>
</protein>
<name>A0A9N9DKC7_9GLOM</name>
<sequence>MFNKTRSQTPVRFSSQSFSSNDETTQQPSHVHIHGVDRRFISPLVVPTPRGLHGLQLNKTVPDNNSSLMLVVVEHIIRCSLLTFIRFYLGQFSGHTQTIKEVIKGLYSNLFILNFHFRSLHIDDDEEWSSTENDYTIDM</sequence>
<comment type="caution">
    <text evidence="2">The sequence shown here is derived from an EMBL/GenBank/DDBJ whole genome shotgun (WGS) entry which is preliminary data.</text>
</comment>
<dbReference type="Proteomes" id="UP000789739">
    <property type="component" value="Unassembled WGS sequence"/>
</dbReference>
<feature type="region of interest" description="Disordered" evidence="1">
    <location>
        <begin position="1"/>
        <end position="30"/>
    </location>
</feature>
<dbReference type="EMBL" id="CAJVPI010002465">
    <property type="protein sequence ID" value="CAG8643850.1"/>
    <property type="molecule type" value="Genomic_DNA"/>
</dbReference>
<evidence type="ECO:0000256" key="1">
    <source>
        <dbReference type="SAM" id="MobiDB-lite"/>
    </source>
</evidence>
<organism evidence="2 3">
    <name type="scientific">Paraglomus brasilianum</name>
    <dbReference type="NCBI Taxonomy" id="144538"/>
    <lineage>
        <taxon>Eukaryota</taxon>
        <taxon>Fungi</taxon>
        <taxon>Fungi incertae sedis</taxon>
        <taxon>Mucoromycota</taxon>
        <taxon>Glomeromycotina</taxon>
        <taxon>Glomeromycetes</taxon>
        <taxon>Paraglomerales</taxon>
        <taxon>Paraglomeraceae</taxon>
        <taxon>Paraglomus</taxon>
    </lineage>
</organism>
<feature type="compositionally biased region" description="Polar residues" evidence="1">
    <location>
        <begin position="1"/>
        <end position="29"/>
    </location>
</feature>
<evidence type="ECO:0000313" key="3">
    <source>
        <dbReference type="Proteomes" id="UP000789739"/>
    </source>
</evidence>
<accession>A0A9N9DKC7</accession>
<reference evidence="2" key="1">
    <citation type="submission" date="2021-06" db="EMBL/GenBank/DDBJ databases">
        <authorList>
            <person name="Kallberg Y."/>
            <person name="Tangrot J."/>
            <person name="Rosling A."/>
        </authorList>
    </citation>
    <scope>NUCLEOTIDE SEQUENCE</scope>
    <source>
        <strain evidence="2">BR232B</strain>
    </source>
</reference>
<gene>
    <name evidence="2" type="ORF">PBRASI_LOCUS9921</name>
</gene>